<dbReference type="GO" id="GO:0016020">
    <property type="term" value="C:membrane"/>
    <property type="evidence" value="ECO:0007669"/>
    <property type="project" value="UniProtKB-SubCell"/>
</dbReference>
<keyword evidence="7 12" id="KW-0863">Zinc-finger</keyword>
<dbReference type="SUPFAM" id="SSF57850">
    <property type="entry name" value="RING/U-box"/>
    <property type="match status" value="1"/>
</dbReference>
<dbReference type="PANTHER" id="PTHR45977:SF4">
    <property type="entry name" value="RING-TYPE DOMAIN-CONTAINING PROTEIN"/>
    <property type="match status" value="1"/>
</dbReference>
<keyword evidence="6" id="KW-0479">Metal-binding</keyword>
<comment type="subcellular location">
    <subcellularLocation>
        <location evidence="2">Membrane</location>
        <topology evidence="2">Multi-pass membrane protein</topology>
    </subcellularLocation>
</comment>
<evidence type="ECO:0000256" key="9">
    <source>
        <dbReference type="ARBA" id="ARBA00022833"/>
    </source>
</evidence>
<dbReference type="Proteomes" id="UP000660729">
    <property type="component" value="Unassembled WGS sequence"/>
</dbReference>
<evidence type="ECO:0000256" key="7">
    <source>
        <dbReference type="ARBA" id="ARBA00022771"/>
    </source>
</evidence>
<evidence type="ECO:0000256" key="2">
    <source>
        <dbReference type="ARBA" id="ARBA00004141"/>
    </source>
</evidence>
<reference evidence="14" key="1">
    <citation type="submission" date="2020-04" db="EMBL/GenBank/DDBJ databases">
        <title>Draft genome resource of the tomato pathogen Pseudocercospora fuligena.</title>
        <authorList>
            <person name="Zaccaron A."/>
        </authorList>
    </citation>
    <scope>NUCLEOTIDE SEQUENCE</scope>
    <source>
        <strain evidence="14">PF001</strain>
    </source>
</reference>
<sequence>MATVERIKGRRIDPIGSCRPMTGEQMEALQTIQPNDIILISDAIGPRMGPDFITRHGCRLVMVDRMFTSRYSTRKISMFVRAINSLNPHDWVMYRRFGKDYWYHHNQSKEFLQIEYALTEHSHMDVRPSDDTIFHRLFRSTCPYEACRQGLVLVNDYSARVLRSFREPVQDREITRGNTICAICMGTRVYQEHEEQVAKFVAGPADFDRSEYEEHLQRVNARRHELLYVPILESTLPTQLSIAQPVPVSDLALTQMALPDVAHLSLAGESDGRSAGATMTDAAQAGPSSALIQFLSQRTSSSVSSPVIRPGLAKPTSIKPYFFYKKAAERVLDNECQVCHEPFEEGGLIAELPCWHFFHAACYEKWLWQKCPLRCNADTEPH</sequence>
<dbReference type="PROSITE" id="PS50089">
    <property type="entry name" value="ZF_RING_2"/>
    <property type="match status" value="1"/>
</dbReference>
<evidence type="ECO:0000256" key="11">
    <source>
        <dbReference type="ARBA" id="ARBA00023136"/>
    </source>
</evidence>
<dbReference type="OrthoDB" id="3642276at2759"/>
<evidence type="ECO:0000256" key="12">
    <source>
        <dbReference type="PROSITE-ProRule" id="PRU00175"/>
    </source>
</evidence>
<evidence type="ECO:0000256" key="1">
    <source>
        <dbReference type="ARBA" id="ARBA00000900"/>
    </source>
</evidence>
<evidence type="ECO:0000256" key="10">
    <source>
        <dbReference type="ARBA" id="ARBA00022989"/>
    </source>
</evidence>
<dbReference type="Gene3D" id="3.30.40.10">
    <property type="entry name" value="Zinc/RING finger domain, C3HC4 (zinc finger)"/>
    <property type="match status" value="1"/>
</dbReference>
<keyword evidence="5" id="KW-0812">Transmembrane</keyword>
<evidence type="ECO:0000313" key="14">
    <source>
        <dbReference type="EMBL" id="KAF7190394.1"/>
    </source>
</evidence>
<evidence type="ECO:0000259" key="13">
    <source>
        <dbReference type="PROSITE" id="PS50089"/>
    </source>
</evidence>
<gene>
    <name evidence="14" type="ORF">HII31_08312</name>
</gene>
<evidence type="ECO:0000313" key="15">
    <source>
        <dbReference type="Proteomes" id="UP000660729"/>
    </source>
</evidence>
<name>A0A8H6VJL5_9PEZI</name>
<organism evidence="14 15">
    <name type="scientific">Pseudocercospora fuligena</name>
    <dbReference type="NCBI Taxonomy" id="685502"/>
    <lineage>
        <taxon>Eukaryota</taxon>
        <taxon>Fungi</taxon>
        <taxon>Dikarya</taxon>
        <taxon>Ascomycota</taxon>
        <taxon>Pezizomycotina</taxon>
        <taxon>Dothideomycetes</taxon>
        <taxon>Dothideomycetidae</taxon>
        <taxon>Mycosphaerellales</taxon>
        <taxon>Mycosphaerellaceae</taxon>
        <taxon>Pseudocercospora</taxon>
    </lineage>
</organism>
<dbReference type="GO" id="GO:0016567">
    <property type="term" value="P:protein ubiquitination"/>
    <property type="evidence" value="ECO:0007669"/>
    <property type="project" value="TreeGrafter"/>
</dbReference>
<keyword evidence="8" id="KW-0833">Ubl conjugation pathway</keyword>
<dbReference type="AlphaFoldDB" id="A0A8H6VJL5"/>
<keyword evidence="11" id="KW-0472">Membrane</keyword>
<accession>A0A8H6VJL5</accession>
<dbReference type="PANTHER" id="PTHR45977">
    <property type="entry name" value="TARGET OF ERK KINASE MPK-1"/>
    <property type="match status" value="1"/>
</dbReference>
<dbReference type="InterPro" id="IPR013083">
    <property type="entry name" value="Znf_RING/FYVE/PHD"/>
</dbReference>
<dbReference type="GO" id="GO:0008270">
    <property type="term" value="F:zinc ion binding"/>
    <property type="evidence" value="ECO:0007669"/>
    <property type="project" value="UniProtKB-KW"/>
</dbReference>
<keyword evidence="4" id="KW-0808">Transferase</keyword>
<evidence type="ECO:0000256" key="5">
    <source>
        <dbReference type="ARBA" id="ARBA00022692"/>
    </source>
</evidence>
<dbReference type="InterPro" id="IPR001841">
    <property type="entry name" value="Znf_RING"/>
</dbReference>
<protein>
    <recommendedName>
        <fullName evidence="3">RING-type E3 ubiquitin transferase</fullName>
        <ecNumber evidence="3">2.3.2.27</ecNumber>
    </recommendedName>
</protein>
<feature type="domain" description="RING-type" evidence="13">
    <location>
        <begin position="336"/>
        <end position="373"/>
    </location>
</feature>
<comment type="catalytic activity">
    <reaction evidence="1">
        <text>S-ubiquitinyl-[E2 ubiquitin-conjugating enzyme]-L-cysteine + [acceptor protein]-L-lysine = [E2 ubiquitin-conjugating enzyme]-L-cysteine + N(6)-ubiquitinyl-[acceptor protein]-L-lysine.</text>
        <dbReference type="EC" id="2.3.2.27"/>
    </reaction>
</comment>
<dbReference type="SMART" id="SM00184">
    <property type="entry name" value="RING"/>
    <property type="match status" value="1"/>
</dbReference>
<dbReference type="EMBL" id="JABCIY010000173">
    <property type="protein sequence ID" value="KAF7190394.1"/>
    <property type="molecule type" value="Genomic_DNA"/>
</dbReference>
<keyword evidence="9" id="KW-0862">Zinc</keyword>
<dbReference type="EC" id="2.3.2.27" evidence="3"/>
<evidence type="ECO:0000256" key="8">
    <source>
        <dbReference type="ARBA" id="ARBA00022786"/>
    </source>
</evidence>
<comment type="caution">
    <text evidence="14">The sequence shown here is derived from an EMBL/GenBank/DDBJ whole genome shotgun (WGS) entry which is preliminary data.</text>
</comment>
<dbReference type="GO" id="GO:0061630">
    <property type="term" value="F:ubiquitin protein ligase activity"/>
    <property type="evidence" value="ECO:0007669"/>
    <property type="project" value="UniProtKB-EC"/>
</dbReference>
<evidence type="ECO:0000256" key="3">
    <source>
        <dbReference type="ARBA" id="ARBA00012483"/>
    </source>
</evidence>
<evidence type="ECO:0000256" key="4">
    <source>
        <dbReference type="ARBA" id="ARBA00022679"/>
    </source>
</evidence>
<evidence type="ECO:0000256" key="6">
    <source>
        <dbReference type="ARBA" id="ARBA00022723"/>
    </source>
</evidence>
<dbReference type="Pfam" id="PF13639">
    <property type="entry name" value="zf-RING_2"/>
    <property type="match status" value="1"/>
</dbReference>
<keyword evidence="10" id="KW-1133">Transmembrane helix</keyword>
<dbReference type="GO" id="GO:0006511">
    <property type="term" value="P:ubiquitin-dependent protein catabolic process"/>
    <property type="evidence" value="ECO:0007669"/>
    <property type="project" value="TreeGrafter"/>
</dbReference>
<proteinExistence type="predicted"/>
<keyword evidence="15" id="KW-1185">Reference proteome</keyword>